<sequence length="326" mass="36622">MQAQYYTPVMDRGPLGVGRGFSPGFSPIQNSEQSPVSIGDLDVNNEQANDAENFRQTGISRKSTDESNGSQPRKQRSTPHSTHLGAQQSRSAHKSYLPSLSSFVQTQMTPQIKGNSLNKQKAGSKRKSSSDKISRTRKAKQQSPSDTDESTESDLDSLHSHKVKVFSPLELTFTPATLPLFSTSQIAQKPAQNSSFMTFTPSKNISLLSTLQTPPRPYIAPNSQTFQPLSNAFPYSSSNYYQLQLRQLEQQQQPVQLLMQPQQYPRFDLLQTQNGQFVAVPQIPQLKQVKQNNGDEDESISEKKSRRNIKERKKLRIRKSSNSEFI</sequence>
<feature type="compositionally biased region" description="Polar residues" evidence="1">
    <location>
        <begin position="44"/>
        <end position="90"/>
    </location>
</feature>
<feature type="compositionally biased region" description="Polar residues" evidence="1">
    <location>
        <begin position="27"/>
        <end position="36"/>
    </location>
</feature>
<feature type="region of interest" description="Disordered" evidence="1">
    <location>
        <begin position="108"/>
        <end position="158"/>
    </location>
</feature>
<evidence type="ECO:0000313" key="2">
    <source>
        <dbReference type="EMBL" id="KAA6399936.1"/>
    </source>
</evidence>
<protein>
    <submittedName>
        <fullName evidence="2">Uncharacterized protein</fullName>
    </submittedName>
</protein>
<dbReference type="Proteomes" id="UP000324800">
    <property type="component" value="Unassembled WGS sequence"/>
</dbReference>
<feature type="region of interest" description="Disordered" evidence="1">
    <location>
        <begin position="288"/>
        <end position="326"/>
    </location>
</feature>
<feature type="compositionally biased region" description="Polar residues" evidence="1">
    <location>
        <begin position="108"/>
        <end position="121"/>
    </location>
</feature>
<accession>A0A5J4WZM3</accession>
<comment type="caution">
    <text evidence="2">The sequence shown here is derived from an EMBL/GenBank/DDBJ whole genome shotgun (WGS) entry which is preliminary data.</text>
</comment>
<dbReference type="EMBL" id="SNRW01000652">
    <property type="protein sequence ID" value="KAA6399936.1"/>
    <property type="molecule type" value="Genomic_DNA"/>
</dbReference>
<evidence type="ECO:0000256" key="1">
    <source>
        <dbReference type="SAM" id="MobiDB-lite"/>
    </source>
</evidence>
<proteinExistence type="predicted"/>
<feature type="compositionally biased region" description="Basic residues" evidence="1">
    <location>
        <begin position="304"/>
        <end position="319"/>
    </location>
</feature>
<reference evidence="2 3" key="1">
    <citation type="submission" date="2019-03" db="EMBL/GenBank/DDBJ databases">
        <title>Single cell metagenomics reveals metabolic interactions within the superorganism composed of flagellate Streblomastix strix and complex community of Bacteroidetes bacteria on its surface.</title>
        <authorList>
            <person name="Treitli S.C."/>
            <person name="Kolisko M."/>
            <person name="Husnik F."/>
            <person name="Keeling P."/>
            <person name="Hampl V."/>
        </authorList>
    </citation>
    <scope>NUCLEOTIDE SEQUENCE [LARGE SCALE GENOMIC DNA]</scope>
    <source>
        <strain evidence="2">ST1C</strain>
    </source>
</reference>
<feature type="region of interest" description="Disordered" evidence="1">
    <location>
        <begin position="1"/>
        <end position="95"/>
    </location>
</feature>
<evidence type="ECO:0000313" key="3">
    <source>
        <dbReference type="Proteomes" id="UP000324800"/>
    </source>
</evidence>
<organism evidence="2 3">
    <name type="scientific">Streblomastix strix</name>
    <dbReference type="NCBI Taxonomy" id="222440"/>
    <lineage>
        <taxon>Eukaryota</taxon>
        <taxon>Metamonada</taxon>
        <taxon>Preaxostyla</taxon>
        <taxon>Oxymonadida</taxon>
        <taxon>Streblomastigidae</taxon>
        <taxon>Streblomastix</taxon>
    </lineage>
</organism>
<name>A0A5J4WZM3_9EUKA</name>
<gene>
    <name evidence="2" type="ORF">EZS28_004541</name>
</gene>
<dbReference type="AlphaFoldDB" id="A0A5J4WZM3"/>
<feature type="compositionally biased region" description="Acidic residues" evidence="1">
    <location>
        <begin position="146"/>
        <end position="155"/>
    </location>
</feature>